<dbReference type="AlphaFoldDB" id="A0A517ZHT3"/>
<dbReference type="GO" id="GO:0016787">
    <property type="term" value="F:hydrolase activity"/>
    <property type="evidence" value="ECO:0007669"/>
    <property type="project" value="UniProtKB-KW"/>
</dbReference>
<dbReference type="InterPro" id="IPR029058">
    <property type="entry name" value="AB_hydrolase_fold"/>
</dbReference>
<keyword evidence="3" id="KW-0378">Hydrolase</keyword>
<feature type="domain" description="Dienelactone hydrolase" evidence="2">
    <location>
        <begin position="115"/>
        <end position="217"/>
    </location>
</feature>
<dbReference type="InterPro" id="IPR050955">
    <property type="entry name" value="Plant_Biomass_Hydrol_Est"/>
</dbReference>
<dbReference type="Pfam" id="PF01738">
    <property type="entry name" value="DLH"/>
    <property type="match status" value="1"/>
</dbReference>
<dbReference type="EMBL" id="CP036276">
    <property type="protein sequence ID" value="QDU42036.1"/>
    <property type="molecule type" value="Genomic_DNA"/>
</dbReference>
<dbReference type="InterPro" id="IPR002925">
    <property type="entry name" value="Dienelactn_hydro"/>
</dbReference>
<dbReference type="Gene3D" id="3.40.50.1820">
    <property type="entry name" value="alpha/beta hydrolase"/>
    <property type="match status" value="1"/>
</dbReference>
<dbReference type="KEGG" id="sdyn:Mal52_04910"/>
<organism evidence="3 4">
    <name type="scientific">Symmachiella dynata</name>
    <dbReference type="NCBI Taxonomy" id="2527995"/>
    <lineage>
        <taxon>Bacteria</taxon>
        <taxon>Pseudomonadati</taxon>
        <taxon>Planctomycetota</taxon>
        <taxon>Planctomycetia</taxon>
        <taxon>Planctomycetales</taxon>
        <taxon>Planctomycetaceae</taxon>
        <taxon>Symmachiella</taxon>
    </lineage>
</organism>
<evidence type="ECO:0000256" key="1">
    <source>
        <dbReference type="ARBA" id="ARBA00022729"/>
    </source>
</evidence>
<protein>
    <submittedName>
        <fullName evidence="3">Alpha/beta hydrolase family protein</fullName>
    </submittedName>
</protein>
<dbReference type="PANTHER" id="PTHR43037:SF1">
    <property type="entry name" value="BLL1128 PROTEIN"/>
    <property type="match status" value="1"/>
</dbReference>
<dbReference type="RefSeq" id="WP_197534613.1">
    <property type="nucleotide sequence ID" value="NZ_CP036276.1"/>
</dbReference>
<dbReference type="PANTHER" id="PTHR43037">
    <property type="entry name" value="UNNAMED PRODUCT-RELATED"/>
    <property type="match status" value="1"/>
</dbReference>
<keyword evidence="4" id="KW-1185">Reference proteome</keyword>
<proteinExistence type="predicted"/>
<sequence length="242" mass="27281">MTPRGTFFLTWIVLCSMGNFGFCDEPVAGQRAGRLDMQVQVQMNYLLYLPQDYDSQPSWPLMLFLHGAGERGEDLELVKMHGPPKLIAAGQQFPFIVVSPQCPKDKEWEPIELLALLDDVSRQYNVDPDRIYVTGLSMGGFGSWRLAAYAPDRLAAIAPICGGGEKHWAKRYPHLPVWAFHGGKDPGVPVERTQTMVDALIEKGGNPQLTIYPEAGHNSWTATYANPEFYKWLLRQKRTDKE</sequence>
<reference evidence="3 4" key="1">
    <citation type="submission" date="2019-02" db="EMBL/GenBank/DDBJ databases">
        <title>Deep-cultivation of Planctomycetes and their phenomic and genomic characterization uncovers novel biology.</title>
        <authorList>
            <person name="Wiegand S."/>
            <person name="Jogler M."/>
            <person name="Boedeker C."/>
            <person name="Pinto D."/>
            <person name="Vollmers J."/>
            <person name="Rivas-Marin E."/>
            <person name="Kohn T."/>
            <person name="Peeters S.H."/>
            <person name="Heuer A."/>
            <person name="Rast P."/>
            <person name="Oberbeckmann S."/>
            <person name="Bunk B."/>
            <person name="Jeske O."/>
            <person name="Meyerdierks A."/>
            <person name="Storesund J.E."/>
            <person name="Kallscheuer N."/>
            <person name="Luecker S."/>
            <person name="Lage O.M."/>
            <person name="Pohl T."/>
            <person name="Merkel B.J."/>
            <person name="Hornburger P."/>
            <person name="Mueller R.-W."/>
            <person name="Bruemmer F."/>
            <person name="Labrenz M."/>
            <person name="Spormann A.M."/>
            <person name="Op den Camp H."/>
            <person name="Overmann J."/>
            <person name="Amann R."/>
            <person name="Jetten M.S.M."/>
            <person name="Mascher T."/>
            <person name="Medema M.H."/>
            <person name="Devos D.P."/>
            <person name="Kaster A.-K."/>
            <person name="Ovreas L."/>
            <person name="Rohde M."/>
            <person name="Galperin M.Y."/>
            <person name="Jogler C."/>
        </authorList>
    </citation>
    <scope>NUCLEOTIDE SEQUENCE [LARGE SCALE GENOMIC DNA]</scope>
    <source>
        <strain evidence="3 4">Mal52</strain>
    </source>
</reference>
<evidence type="ECO:0000313" key="3">
    <source>
        <dbReference type="EMBL" id="QDU42036.1"/>
    </source>
</evidence>
<name>A0A517ZHT3_9PLAN</name>
<gene>
    <name evidence="3" type="ORF">Mal52_04910</name>
</gene>
<evidence type="ECO:0000313" key="4">
    <source>
        <dbReference type="Proteomes" id="UP000319383"/>
    </source>
</evidence>
<keyword evidence="1" id="KW-0732">Signal</keyword>
<dbReference type="SUPFAM" id="SSF53474">
    <property type="entry name" value="alpha/beta-Hydrolases"/>
    <property type="match status" value="1"/>
</dbReference>
<dbReference type="Proteomes" id="UP000319383">
    <property type="component" value="Chromosome"/>
</dbReference>
<evidence type="ECO:0000259" key="2">
    <source>
        <dbReference type="Pfam" id="PF01738"/>
    </source>
</evidence>
<accession>A0A517ZHT3</accession>